<gene>
    <name evidence="2" type="ORF">GCM10009838_70290</name>
</gene>
<feature type="domain" description="NAD(P)-binding" evidence="1">
    <location>
        <begin position="6"/>
        <end position="178"/>
    </location>
</feature>
<dbReference type="InterPro" id="IPR051604">
    <property type="entry name" value="Ergot_Alk_Oxidoreductase"/>
</dbReference>
<dbReference type="EMBL" id="BAAAQM010000054">
    <property type="protein sequence ID" value="GAA1995428.1"/>
    <property type="molecule type" value="Genomic_DNA"/>
</dbReference>
<evidence type="ECO:0000259" key="1">
    <source>
        <dbReference type="Pfam" id="PF13460"/>
    </source>
</evidence>
<keyword evidence="3" id="KW-1185">Reference proteome</keyword>
<dbReference type="Gene3D" id="3.40.50.720">
    <property type="entry name" value="NAD(P)-binding Rossmann-like Domain"/>
    <property type="match status" value="1"/>
</dbReference>
<dbReference type="Gene3D" id="3.90.25.10">
    <property type="entry name" value="UDP-galactose 4-epimerase, domain 1"/>
    <property type="match status" value="1"/>
</dbReference>
<proteinExistence type="predicted"/>
<evidence type="ECO:0000313" key="2">
    <source>
        <dbReference type="EMBL" id="GAA1995428.1"/>
    </source>
</evidence>
<dbReference type="Proteomes" id="UP001499854">
    <property type="component" value="Unassembled WGS sequence"/>
</dbReference>
<organism evidence="2 3">
    <name type="scientific">Catenulispora subtropica</name>
    <dbReference type="NCBI Taxonomy" id="450798"/>
    <lineage>
        <taxon>Bacteria</taxon>
        <taxon>Bacillati</taxon>
        <taxon>Actinomycetota</taxon>
        <taxon>Actinomycetes</taxon>
        <taxon>Catenulisporales</taxon>
        <taxon>Catenulisporaceae</taxon>
        <taxon>Catenulispora</taxon>
    </lineage>
</organism>
<dbReference type="Pfam" id="PF13460">
    <property type="entry name" value="NAD_binding_10"/>
    <property type="match status" value="1"/>
</dbReference>
<protein>
    <submittedName>
        <fullName evidence="2">NAD(P)H-binding protein</fullName>
    </submittedName>
</protein>
<dbReference type="PANTHER" id="PTHR43162">
    <property type="match status" value="1"/>
</dbReference>
<reference evidence="2 3" key="1">
    <citation type="journal article" date="2019" name="Int. J. Syst. Evol. Microbiol.">
        <title>The Global Catalogue of Microorganisms (GCM) 10K type strain sequencing project: providing services to taxonomists for standard genome sequencing and annotation.</title>
        <authorList>
            <consortium name="The Broad Institute Genomics Platform"/>
            <consortium name="The Broad Institute Genome Sequencing Center for Infectious Disease"/>
            <person name="Wu L."/>
            <person name="Ma J."/>
        </authorList>
    </citation>
    <scope>NUCLEOTIDE SEQUENCE [LARGE SCALE GENOMIC DNA]</scope>
    <source>
        <strain evidence="2 3">JCM 16013</strain>
    </source>
</reference>
<comment type="caution">
    <text evidence="2">The sequence shown here is derived from an EMBL/GenBank/DDBJ whole genome shotgun (WGS) entry which is preliminary data.</text>
</comment>
<sequence length="277" mass="29330">MILITGATGNVGRLVLERLAADGRKVRALSRNPEDVRWPSGVEAVAGDLTDAESLAAALNGVEAVFLFAAPGSGPGFTAAAEAAGVRRVVLLSSGAVDDAAEAQDGPIAAYHWEIEQALRASSLAWTFLRPEVFAANVLPWAHQTKSGDEIRGAYAEAASSPIHEADIADVAVAALTSDGYAGTIHHLSGPESLTHADQARILGEVLGRPIRYIEVPVEAVRQQMSAHVPAPILDSIIKIWAESVETPRPVTDGVEAVTGQRPRDFRTWVRDHAEAF</sequence>
<dbReference type="RefSeq" id="WP_344661486.1">
    <property type="nucleotide sequence ID" value="NZ_BAAAQM010000054.1"/>
</dbReference>
<evidence type="ECO:0000313" key="3">
    <source>
        <dbReference type="Proteomes" id="UP001499854"/>
    </source>
</evidence>
<accession>A0ABN2SZQ4</accession>
<dbReference type="InterPro" id="IPR016040">
    <property type="entry name" value="NAD(P)-bd_dom"/>
</dbReference>
<dbReference type="SUPFAM" id="SSF51735">
    <property type="entry name" value="NAD(P)-binding Rossmann-fold domains"/>
    <property type="match status" value="1"/>
</dbReference>
<name>A0ABN2SZQ4_9ACTN</name>
<dbReference type="PANTHER" id="PTHR43162:SF1">
    <property type="entry name" value="PRESTALK A DIFFERENTIATION PROTEIN A"/>
    <property type="match status" value="1"/>
</dbReference>
<dbReference type="InterPro" id="IPR036291">
    <property type="entry name" value="NAD(P)-bd_dom_sf"/>
</dbReference>